<comment type="caution">
    <text evidence="1">The sequence shown here is derived from an EMBL/GenBank/DDBJ whole genome shotgun (WGS) entry which is preliminary data.</text>
</comment>
<gene>
    <name evidence="1" type="ORF">SDC9_160069</name>
</gene>
<evidence type="ECO:0000313" key="1">
    <source>
        <dbReference type="EMBL" id="MPN12749.1"/>
    </source>
</evidence>
<dbReference type="EMBL" id="VSSQ01059161">
    <property type="protein sequence ID" value="MPN12749.1"/>
    <property type="molecule type" value="Genomic_DNA"/>
</dbReference>
<accession>A0A645FHC7</accession>
<name>A0A645FHC7_9ZZZZ</name>
<reference evidence="1" key="1">
    <citation type="submission" date="2019-08" db="EMBL/GenBank/DDBJ databases">
        <authorList>
            <person name="Kucharzyk K."/>
            <person name="Murdoch R.W."/>
            <person name="Higgins S."/>
            <person name="Loffler F."/>
        </authorList>
    </citation>
    <scope>NUCLEOTIDE SEQUENCE</scope>
</reference>
<protein>
    <submittedName>
        <fullName evidence="1">Uncharacterized protein</fullName>
    </submittedName>
</protein>
<dbReference type="AlphaFoldDB" id="A0A645FHC7"/>
<sequence length="132" mass="14965">MTDSFPKIINRKYKRLCYPGYIRRPVYSSYNFSFGAGQSGGAEISCFSEFYSLNLILACKSEIDAWPACSCFAKQVICLHIGHHVLKNGIIHTHVGEFVIKIIVIFPIQTPENNRLKISALAYHVFISKFES</sequence>
<proteinExistence type="predicted"/>
<organism evidence="1">
    <name type="scientific">bioreactor metagenome</name>
    <dbReference type="NCBI Taxonomy" id="1076179"/>
    <lineage>
        <taxon>unclassified sequences</taxon>
        <taxon>metagenomes</taxon>
        <taxon>ecological metagenomes</taxon>
    </lineage>
</organism>